<organism evidence="11 12">
    <name type="scientific">Abyssobacteria bacterium (strain SURF_5)</name>
    <dbReference type="NCBI Taxonomy" id="2093360"/>
    <lineage>
        <taxon>Bacteria</taxon>
        <taxon>Pseudomonadati</taxon>
        <taxon>Candidatus Hydrogenedentota</taxon>
        <taxon>Candidatus Abyssobacteria</taxon>
    </lineage>
</organism>
<dbReference type="Gene3D" id="1.10.287.3510">
    <property type="match status" value="1"/>
</dbReference>
<keyword evidence="11" id="KW-0560">Oxidoreductase</keyword>
<dbReference type="EMBL" id="QZKU01000102">
    <property type="protein sequence ID" value="RJP18358.1"/>
    <property type="molecule type" value="Genomic_DNA"/>
</dbReference>
<evidence type="ECO:0000256" key="8">
    <source>
        <dbReference type="ARBA" id="ARBA00022989"/>
    </source>
</evidence>
<dbReference type="EC" id="7.1.1.-" evidence="10"/>
<dbReference type="InterPro" id="IPR039428">
    <property type="entry name" value="NUOK/Mnh_C1-like"/>
</dbReference>
<dbReference type="HAMAP" id="MF_01456">
    <property type="entry name" value="NDH1_NuoK"/>
    <property type="match status" value="1"/>
</dbReference>
<dbReference type="Pfam" id="PF00420">
    <property type="entry name" value="Oxidored_q2"/>
    <property type="match status" value="1"/>
</dbReference>
<keyword evidence="4 10" id="KW-0813">Transport</keyword>
<keyword evidence="6 10" id="KW-0874">Quinone</keyword>
<dbReference type="GO" id="GO:0005886">
    <property type="term" value="C:plasma membrane"/>
    <property type="evidence" value="ECO:0007669"/>
    <property type="project" value="UniProtKB-SubCell"/>
</dbReference>
<dbReference type="GO" id="GO:0048038">
    <property type="term" value="F:quinone binding"/>
    <property type="evidence" value="ECO:0007669"/>
    <property type="project" value="UniProtKB-KW"/>
</dbReference>
<keyword evidence="10" id="KW-1003">Cell membrane</keyword>
<protein>
    <recommendedName>
        <fullName evidence="10">NADH-quinone oxidoreductase subunit K</fullName>
        <ecNumber evidence="10">7.1.1.-</ecNumber>
    </recommendedName>
    <alternativeName>
        <fullName evidence="10">NADH dehydrogenase I subunit K</fullName>
    </alternativeName>
    <alternativeName>
        <fullName evidence="10">NDH-1 subunit K</fullName>
    </alternativeName>
</protein>
<dbReference type="AlphaFoldDB" id="A0A3A4NA47"/>
<dbReference type="GO" id="GO:0050136">
    <property type="term" value="F:NADH dehydrogenase (quinone) (non-electrogenic) activity"/>
    <property type="evidence" value="ECO:0007669"/>
    <property type="project" value="UniProtKB-UniRule"/>
</dbReference>
<keyword evidence="10" id="KW-0830">Ubiquinone</keyword>
<evidence type="ECO:0000256" key="9">
    <source>
        <dbReference type="ARBA" id="ARBA00023136"/>
    </source>
</evidence>
<comment type="function">
    <text evidence="1 10">NDH-1 shuttles electrons from NADH, via FMN and iron-sulfur (Fe-S) centers, to quinones in the respiratory chain. The immediate electron acceptor for the enzyme in this species is believed to be ubiquinone. Couples the redox reaction to proton translocation (for every two electrons transferred, four hydrogen ions are translocated across the cytoplasmic membrane), and thus conserves the redox energy in a proton gradient.</text>
</comment>
<keyword evidence="7 10" id="KW-1278">Translocase</keyword>
<evidence type="ECO:0000256" key="10">
    <source>
        <dbReference type="HAMAP-Rule" id="MF_01456"/>
    </source>
</evidence>
<dbReference type="NCBIfam" id="NF004320">
    <property type="entry name" value="PRK05715.1-2"/>
    <property type="match status" value="1"/>
</dbReference>
<keyword evidence="10" id="KW-0520">NAD</keyword>
<dbReference type="PANTHER" id="PTHR11434:SF16">
    <property type="entry name" value="NADH-UBIQUINONE OXIDOREDUCTASE CHAIN 4L"/>
    <property type="match status" value="1"/>
</dbReference>
<accession>A0A3A4NA47</accession>
<dbReference type="InterPro" id="IPR001133">
    <property type="entry name" value="NADH_UbQ_OxRdtase_chain4L/K"/>
</dbReference>
<keyword evidence="5 10" id="KW-0812">Transmembrane</keyword>
<dbReference type="Proteomes" id="UP000265882">
    <property type="component" value="Unassembled WGS sequence"/>
</dbReference>
<dbReference type="NCBIfam" id="NF004321">
    <property type="entry name" value="PRK05715.1-3"/>
    <property type="match status" value="1"/>
</dbReference>
<comment type="caution">
    <text evidence="11">The sequence shown here is derived from an EMBL/GenBank/DDBJ whole genome shotgun (WGS) entry which is preliminary data.</text>
</comment>
<reference evidence="11 12" key="1">
    <citation type="journal article" date="2017" name="ISME J.">
        <title>Energy and carbon metabolisms in a deep terrestrial subsurface fluid microbial community.</title>
        <authorList>
            <person name="Momper L."/>
            <person name="Jungbluth S.P."/>
            <person name="Lee M.D."/>
            <person name="Amend J.P."/>
        </authorList>
    </citation>
    <scope>NUCLEOTIDE SEQUENCE [LARGE SCALE GENOMIC DNA]</scope>
    <source>
        <strain evidence="11">SURF_5</strain>
    </source>
</reference>
<dbReference type="GO" id="GO:0030964">
    <property type="term" value="C:NADH dehydrogenase complex"/>
    <property type="evidence" value="ECO:0007669"/>
    <property type="project" value="TreeGrafter"/>
</dbReference>
<keyword evidence="9 10" id="KW-0472">Membrane</keyword>
<evidence type="ECO:0000256" key="5">
    <source>
        <dbReference type="ARBA" id="ARBA00022692"/>
    </source>
</evidence>
<dbReference type="NCBIfam" id="NF004323">
    <property type="entry name" value="PRK05715.1-5"/>
    <property type="match status" value="1"/>
</dbReference>
<feature type="transmembrane region" description="Helical" evidence="10">
    <location>
        <begin position="30"/>
        <end position="49"/>
    </location>
</feature>
<dbReference type="FunFam" id="1.10.287.3510:FF:000001">
    <property type="entry name" value="NADH-quinone oxidoreductase subunit K"/>
    <property type="match status" value="1"/>
</dbReference>
<evidence type="ECO:0000256" key="1">
    <source>
        <dbReference type="ARBA" id="ARBA00002378"/>
    </source>
</evidence>
<comment type="catalytic activity">
    <reaction evidence="10">
        <text>a quinone + NADH + 5 H(+)(in) = a quinol + NAD(+) + 4 H(+)(out)</text>
        <dbReference type="Rhea" id="RHEA:57888"/>
        <dbReference type="ChEBI" id="CHEBI:15378"/>
        <dbReference type="ChEBI" id="CHEBI:24646"/>
        <dbReference type="ChEBI" id="CHEBI:57540"/>
        <dbReference type="ChEBI" id="CHEBI:57945"/>
        <dbReference type="ChEBI" id="CHEBI:132124"/>
    </reaction>
</comment>
<proteinExistence type="inferred from homology"/>
<evidence type="ECO:0000256" key="3">
    <source>
        <dbReference type="ARBA" id="ARBA00010519"/>
    </source>
</evidence>
<evidence type="ECO:0000313" key="11">
    <source>
        <dbReference type="EMBL" id="RJP18358.1"/>
    </source>
</evidence>
<dbReference type="PANTHER" id="PTHR11434">
    <property type="entry name" value="NADH-UBIQUINONE OXIDOREDUCTASE SUBUNIT ND4L"/>
    <property type="match status" value="1"/>
</dbReference>
<keyword evidence="8 10" id="KW-1133">Transmembrane helix</keyword>
<dbReference type="GO" id="GO:0042773">
    <property type="term" value="P:ATP synthesis coupled electron transport"/>
    <property type="evidence" value="ECO:0007669"/>
    <property type="project" value="InterPro"/>
</dbReference>
<evidence type="ECO:0000313" key="12">
    <source>
        <dbReference type="Proteomes" id="UP000265882"/>
    </source>
</evidence>
<sequence length="100" mass="11030">MIPLQQTMILGAVLFGIGMLGFLTRRNLIVIFMSMELMLNAVNLNLIAFSNYHHSAQGQVFAVFVITVAAAEAATGLAILIALYRLYRSVNIDDANTLKW</sequence>
<feature type="transmembrane region" description="Helical" evidence="10">
    <location>
        <begin position="61"/>
        <end position="84"/>
    </location>
</feature>
<gene>
    <name evidence="10 11" type="primary">nuoK</name>
    <name evidence="11" type="ORF">C4520_14615</name>
</gene>
<evidence type="ECO:0000256" key="4">
    <source>
        <dbReference type="ARBA" id="ARBA00022448"/>
    </source>
</evidence>
<name>A0A3A4NA47_ABYX5</name>
<evidence type="ECO:0000256" key="2">
    <source>
        <dbReference type="ARBA" id="ARBA00004141"/>
    </source>
</evidence>
<comment type="subcellular location">
    <subcellularLocation>
        <location evidence="10">Cell membrane</location>
        <topology evidence="10">Multi-pass membrane protein</topology>
    </subcellularLocation>
    <subcellularLocation>
        <location evidence="2">Membrane</location>
        <topology evidence="2">Multi-pass membrane protein</topology>
    </subcellularLocation>
</comment>
<evidence type="ECO:0000256" key="6">
    <source>
        <dbReference type="ARBA" id="ARBA00022719"/>
    </source>
</evidence>
<feature type="transmembrane region" description="Helical" evidence="10">
    <location>
        <begin position="6"/>
        <end position="23"/>
    </location>
</feature>
<evidence type="ECO:0000256" key="7">
    <source>
        <dbReference type="ARBA" id="ARBA00022967"/>
    </source>
</evidence>
<comment type="subunit">
    <text evidence="10">NDH-1 is composed of 14 different subunits. Subunits NuoA, H, J, K, L, M, N constitute the membrane sector of the complex.</text>
</comment>
<comment type="similarity">
    <text evidence="3 10">Belongs to the complex I subunit 4L family.</text>
</comment>